<comment type="caution">
    <text evidence="2">The sequence shown here is derived from an EMBL/GenBank/DDBJ whole genome shotgun (WGS) entry which is preliminary data.</text>
</comment>
<dbReference type="PANTHER" id="PTHR38790">
    <property type="entry name" value="2EXR DOMAIN-CONTAINING PROTEIN-RELATED"/>
    <property type="match status" value="1"/>
</dbReference>
<gene>
    <name evidence="2" type="ORF">HII31_06893</name>
</gene>
<keyword evidence="3" id="KW-1185">Reference proteome</keyword>
<dbReference type="OrthoDB" id="3638116at2759"/>
<dbReference type="EMBL" id="JABCIY010000155">
    <property type="protein sequence ID" value="KAF7191848.1"/>
    <property type="molecule type" value="Genomic_DNA"/>
</dbReference>
<evidence type="ECO:0000256" key="1">
    <source>
        <dbReference type="SAM" id="MobiDB-lite"/>
    </source>
</evidence>
<dbReference type="AlphaFoldDB" id="A0A8H6VGU4"/>
<reference evidence="2" key="1">
    <citation type="submission" date="2020-04" db="EMBL/GenBank/DDBJ databases">
        <title>Draft genome resource of the tomato pathogen Pseudocercospora fuligena.</title>
        <authorList>
            <person name="Zaccaron A."/>
        </authorList>
    </citation>
    <scope>NUCLEOTIDE SEQUENCE</scope>
    <source>
        <strain evidence="2">PF001</strain>
    </source>
</reference>
<evidence type="ECO:0000313" key="3">
    <source>
        <dbReference type="Proteomes" id="UP000660729"/>
    </source>
</evidence>
<dbReference type="Proteomes" id="UP000660729">
    <property type="component" value="Unassembled WGS sequence"/>
</dbReference>
<organism evidence="2 3">
    <name type="scientific">Pseudocercospora fuligena</name>
    <dbReference type="NCBI Taxonomy" id="685502"/>
    <lineage>
        <taxon>Eukaryota</taxon>
        <taxon>Fungi</taxon>
        <taxon>Dikarya</taxon>
        <taxon>Ascomycota</taxon>
        <taxon>Pezizomycotina</taxon>
        <taxon>Dothideomycetes</taxon>
        <taxon>Dothideomycetidae</taxon>
        <taxon>Mycosphaerellales</taxon>
        <taxon>Mycosphaerellaceae</taxon>
        <taxon>Pseudocercospora</taxon>
    </lineage>
</organism>
<dbReference type="PANTHER" id="PTHR38790:SF9">
    <property type="entry name" value="F-BOX DOMAIN-CONTAINING PROTEIN"/>
    <property type="match status" value="1"/>
</dbReference>
<feature type="compositionally biased region" description="Polar residues" evidence="1">
    <location>
        <begin position="67"/>
        <end position="79"/>
    </location>
</feature>
<name>A0A8H6VGU4_9PEZI</name>
<feature type="compositionally biased region" description="Polar residues" evidence="1">
    <location>
        <begin position="24"/>
        <end position="49"/>
    </location>
</feature>
<sequence length="294" mass="33378">MAQNQPSGAGWETVVRCQRKKATDSSVPDSIEETNNPSQSNLIRNNKSQKPARDTPLPMPSVAPSGDVQTTTLPTNSDPPTLHPHRKDRVFQAVRAALIDFNRQSLAHFTDPTHAQPITTEPTKYANNESNVVTIGMKQRGIVVRELQFKLVRSRDSGSYQNLLLMDHGSGWHSFQDKLKRKLAPPGLIQPDDGGVKQQRQWWSKNGKAFPFMRLPAELREEVYHHALGEDMYPERFPEESSKFGRGTTDHEGFAKHLRKLDHTAKNVPCFELALKRTNRQVNKEVEHFLWTTT</sequence>
<feature type="region of interest" description="Disordered" evidence="1">
    <location>
        <begin position="1"/>
        <end position="85"/>
    </location>
</feature>
<accession>A0A8H6VGU4</accession>
<evidence type="ECO:0000313" key="2">
    <source>
        <dbReference type="EMBL" id="KAF7191848.1"/>
    </source>
</evidence>
<proteinExistence type="predicted"/>
<protein>
    <submittedName>
        <fullName evidence="2">Uncharacterized protein</fullName>
    </submittedName>
</protein>